<dbReference type="RefSeq" id="WP_154540174.1">
    <property type="nucleotide sequence ID" value="NZ_VULQ01000004.1"/>
</dbReference>
<dbReference type="PANTHER" id="PTHR46211:SF1">
    <property type="entry name" value="GLYCEROPHOSPHODIESTER PHOSPHODIESTERASE, CYTOPLASMIC"/>
    <property type="match status" value="1"/>
</dbReference>
<dbReference type="Gene3D" id="3.20.20.190">
    <property type="entry name" value="Phosphatidylinositol (PI) phosphodiesterase"/>
    <property type="match status" value="1"/>
</dbReference>
<dbReference type="InterPro" id="IPR030395">
    <property type="entry name" value="GP_PDE_dom"/>
</dbReference>
<dbReference type="Proteomes" id="UP000441925">
    <property type="component" value="Unassembled WGS sequence"/>
</dbReference>
<dbReference type="EMBL" id="VULQ01000004">
    <property type="protein sequence ID" value="MSS77732.1"/>
    <property type="molecule type" value="Genomic_DNA"/>
</dbReference>
<dbReference type="AlphaFoldDB" id="A0A6N7VSB4"/>
<dbReference type="PROSITE" id="PS51704">
    <property type="entry name" value="GP_PDE"/>
    <property type="match status" value="1"/>
</dbReference>
<dbReference type="Pfam" id="PF03009">
    <property type="entry name" value="GDPD"/>
    <property type="match status" value="1"/>
</dbReference>
<dbReference type="Pfam" id="PF16387">
    <property type="entry name" value="DUF4996"/>
    <property type="match status" value="1"/>
</dbReference>
<protein>
    <submittedName>
        <fullName evidence="2">Glycerophosphodiester phosphodiesterase family protein</fullName>
    </submittedName>
</protein>
<evidence type="ECO:0000259" key="1">
    <source>
        <dbReference type="PROSITE" id="PS51704"/>
    </source>
</evidence>
<reference evidence="2 3" key="1">
    <citation type="submission" date="2019-08" db="EMBL/GenBank/DDBJ databases">
        <title>In-depth cultivation of the pig gut microbiome towards novel bacterial diversity and tailored functional studies.</title>
        <authorList>
            <person name="Wylensek D."/>
            <person name="Hitch T.C.A."/>
            <person name="Clavel T."/>
        </authorList>
    </citation>
    <scope>NUCLEOTIDE SEQUENCE [LARGE SCALE GENOMIC DNA]</scope>
    <source>
        <strain evidence="2 3">WCA-380-WT-2B</strain>
    </source>
</reference>
<evidence type="ECO:0000313" key="2">
    <source>
        <dbReference type="EMBL" id="MSS77732.1"/>
    </source>
</evidence>
<dbReference type="GO" id="GO:0008081">
    <property type="term" value="F:phosphoric diester hydrolase activity"/>
    <property type="evidence" value="ECO:0007669"/>
    <property type="project" value="InterPro"/>
</dbReference>
<comment type="caution">
    <text evidence="2">The sequence shown here is derived from an EMBL/GenBank/DDBJ whole genome shotgun (WGS) entry which is preliminary data.</text>
</comment>
<dbReference type="InterPro" id="IPR017946">
    <property type="entry name" value="PLC-like_Pdiesterase_TIM-brl"/>
</dbReference>
<dbReference type="CDD" id="cd08566">
    <property type="entry name" value="GDPD_AtGDE_like"/>
    <property type="match status" value="1"/>
</dbReference>
<name>A0A6N7VSB4_9FIRM</name>
<dbReference type="InterPro" id="IPR032160">
    <property type="entry name" value="DUF4996"/>
</dbReference>
<dbReference type="GO" id="GO:0006629">
    <property type="term" value="P:lipid metabolic process"/>
    <property type="evidence" value="ECO:0007669"/>
    <property type="project" value="InterPro"/>
</dbReference>
<organism evidence="2 3">
    <name type="scientific">Anaerococcus porci</name>
    <dbReference type="NCBI Taxonomy" id="2652269"/>
    <lineage>
        <taxon>Bacteria</taxon>
        <taxon>Bacillati</taxon>
        <taxon>Bacillota</taxon>
        <taxon>Tissierellia</taxon>
        <taxon>Tissierellales</taxon>
        <taxon>Peptoniphilaceae</taxon>
        <taxon>Anaerococcus</taxon>
    </lineage>
</organism>
<keyword evidence="3" id="KW-1185">Reference proteome</keyword>
<evidence type="ECO:0000313" key="3">
    <source>
        <dbReference type="Proteomes" id="UP000441925"/>
    </source>
</evidence>
<accession>A0A6N7VSB4</accession>
<sequence>MNISKEIYKENNEVLIKKIKEKGFLIAAHRGVWGGNIAQNTLNSTNLAYKFGTDIVEIDVGKSLDNKFFAFHTNKEKTIIGVYKDFEKMKSDEINKYKILNQLFEESNSNVEEFIEIIRNANKDIIFQVDRAERYFPEILDLLCDELSTDYLKRIMIKCSINDRNLDIFEKYQYKFMIMPILRKVDEIKILEKYSNINLIGIEVIAEDKESETFGREFIEKLKEKFNVLIQINAIKLDKNTDLYAGIDDDISLTNHPDKGWGKLLDWGCDIIQTDWAFALDKYRENR</sequence>
<proteinExistence type="predicted"/>
<gene>
    <name evidence="2" type="ORF">FYJ26_04790</name>
</gene>
<feature type="domain" description="GP-PDE" evidence="1">
    <location>
        <begin position="24"/>
        <end position="284"/>
    </location>
</feature>
<dbReference type="SUPFAM" id="SSF51695">
    <property type="entry name" value="PLC-like phosphodiesterases"/>
    <property type="match status" value="1"/>
</dbReference>
<dbReference type="PANTHER" id="PTHR46211">
    <property type="entry name" value="GLYCEROPHOSPHORYL DIESTER PHOSPHODIESTERASE"/>
    <property type="match status" value="1"/>
</dbReference>